<keyword evidence="2" id="KW-1185">Reference proteome</keyword>
<accession>A0ACB9BQS4</accession>
<protein>
    <submittedName>
        <fullName evidence="1">Uncharacterized protein</fullName>
    </submittedName>
</protein>
<reference evidence="1 2" key="2">
    <citation type="journal article" date="2022" name="Mol. Ecol. Resour.">
        <title>The genomes of chicory, endive, great burdock and yacon provide insights into Asteraceae paleo-polyploidization history and plant inulin production.</title>
        <authorList>
            <person name="Fan W."/>
            <person name="Wang S."/>
            <person name="Wang H."/>
            <person name="Wang A."/>
            <person name="Jiang F."/>
            <person name="Liu H."/>
            <person name="Zhao H."/>
            <person name="Xu D."/>
            <person name="Zhang Y."/>
        </authorList>
    </citation>
    <scope>NUCLEOTIDE SEQUENCE [LARGE SCALE GENOMIC DNA]</scope>
    <source>
        <strain evidence="2">cv. Punajuju</strain>
        <tissue evidence="1">Leaves</tissue>
    </source>
</reference>
<reference evidence="2" key="1">
    <citation type="journal article" date="2022" name="Mol. Ecol. Resour.">
        <title>The genomes of chicory, endive, great burdock and yacon provide insights into Asteraceae palaeo-polyploidization history and plant inulin production.</title>
        <authorList>
            <person name="Fan W."/>
            <person name="Wang S."/>
            <person name="Wang H."/>
            <person name="Wang A."/>
            <person name="Jiang F."/>
            <person name="Liu H."/>
            <person name="Zhao H."/>
            <person name="Xu D."/>
            <person name="Zhang Y."/>
        </authorList>
    </citation>
    <scope>NUCLEOTIDE SEQUENCE [LARGE SCALE GENOMIC DNA]</scope>
    <source>
        <strain evidence="2">cv. Punajuju</strain>
    </source>
</reference>
<dbReference type="EMBL" id="CM042014">
    <property type="protein sequence ID" value="KAI3724315.1"/>
    <property type="molecule type" value="Genomic_DNA"/>
</dbReference>
<evidence type="ECO:0000313" key="2">
    <source>
        <dbReference type="Proteomes" id="UP001055811"/>
    </source>
</evidence>
<organism evidence="1 2">
    <name type="scientific">Cichorium intybus</name>
    <name type="common">Chicory</name>
    <dbReference type="NCBI Taxonomy" id="13427"/>
    <lineage>
        <taxon>Eukaryota</taxon>
        <taxon>Viridiplantae</taxon>
        <taxon>Streptophyta</taxon>
        <taxon>Embryophyta</taxon>
        <taxon>Tracheophyta</taxon>
        <taxon>Spermatophyta</taxon>
        <taxon>Magnoliopsida</taxon>
        <taxon>eudicotyledons</taxon>
        <taxon>Gunneridae</taxon>
        <taxon>Pentapetalae</taxon>
        <taxon>asterids</taxon>
        <taxon>campanulids</taxon>
        <taxon>Asterales</taxon>
        <taxon>Asteraceae</taxon>
        <taxon>Cichorioideae</taxon>
        <taxon>Cichorieae</taxon>
        <taxon>Cichoriinae</taxon>
        <taxon>Cichorium</taxon>
    </lineage>
</organism>
<proteinExistence type="predicted"/>
<comment type="caution">
    <text evidence="1">The sequence shown here is derived from an EMBL/GenBank/DDBJ whole genome shotgun (WGS) entry which is preliminary data.</text>
</comment>
<dbReference type="Proteomes" id="UP001055811">
    <property type="component" value="Linkage Group LG06"/>
</dbReference>
<sequence>MENEEGEMQRKERVSWMNSLQVFEAVMQNFVNDDQRQQEESDEIMLQLFNVEKKRKRACTLQIAMKKKMMLTWNGHKFLWRIVHPAVGIVCHQQQNPKALHSLSKGLQKDCNGKNGHVLVEQQQRRPIPWYLTTPVFHSLLQQPLTFAMKTSGVQGLITWEPYGPRWLYRGIKVLPGGLKPKAVACRPSVPTQIHP</sequence>
<name>A0ACB9BQS4_CICIN</name>
<evidence type="ECO:0000313" key="1">
    <source>
        <dbReference type="EMBL" id="KAI3724315.1"/>
    </source>
</evidence>
<gene>
    <name evidence="1" type="ORF">L2E82_36087</name>
</gene>